<dbReference type="STRING" id="258533.BN977_05079"/>
<organism evidence="1 2">
    <name type="scientific">Mycolicibacterium cosmeticum</name>
    <dbReference type="NCBI Taxonomy" id="258533"/>
    <lineage>
        <taxon>Bacteria</taxon>
        <taxon>Bacillati</taxon>
        <taxon>Actinomycetota</taxon>
        <taxon>Actinomycetes</taxon>
        <taxon>Mycobacteriales</taxon>
        <taxon>Mycobacteriaceae</taxon>
        <taxon>Mycolicibacterium</taxon>
    </lineage>
</organism>
<accession>W9AWQ7</accession>
<evidence type="ECO:0000313" key="1">
    <source>
        <dbReference type="EMBL" id="CDO10249.1"/>
    </source>
</evidence>
<name>W9AWQ7_MYCCO</name>
<dbReference type="EMBL" id="CCBB010000003">
    <property type="protein sequence ID" value="CDO10249.1"/>
    <property type="molecule type" value="Genomic_DNA"/>
</dbReference>
<gene>
    <name evidence="1" type="ORF">BN977_05079</name>
</gene>
<reference evidence="1" key="2">
    <citation type="submission" date="2014-03" db="EMBL/GenBank/DDBJ databases">
        <authorList>
            <person name="Urmite Genomes"/>
        </authorList>
    </citation>
    <scope>NUCLEOTIDE SEQUENCE</scope>
    <source>
        <strain evidence="1">DSM 44829</strain>
    </source>
</reference>
<reference evidence="1" key="1">
    <citation type="submission" date="2014-03" db="EMBL/GenBank/DDBJ databases">
        <title>Draft Genome Sequence of Mycobacterium cosmeticum DSM 44829.</title>
        <authorList>
            <person name="Croce O."/>
            <person name="Robert C."/>
            <person name="Raoult D."/>
            <person name="Drancourt M."/>
        </authorList>
    </citation>
    <scope>NUCLEOTIDE SEQUENCE [LARGE SCALE GENOMIC DNA]</scope>
    <source>
        <strain evidence="1">DSM 44829</strain>
    </source>
</reference>
<keyword evidence="2" id="KW-1185">Reference proteome</keyword>
<dbReference type="AlphaFoldDB" id="W9AWQ7"/>
<proteinExistence type="predicted"/>
<evidence type="ECO:0000313" key="2">
    <source>
        <dbReference type="Proteomes" id="UP000028870"/>
    </source>
</evidence>
<sequence>MISIHAMSGVRVDGMSAFTRVPVHPAAPAVASVHRAGWAPAAVNPQLKRRTAAATSRSVKRGTT</sequence>
<comment type="caution">
    <text evidence="1">The sequence shown here is derived from an EMBL/GenBank/DDBJ whole genome shotgun (WGS) entry which is preliminary data.</text>
</comment>
<dbReference type="Proteomes" id="UP000028870">
    <property type="component" value="Unassembled WGS sequence"/>
</dbReference>
<protein>
    <submittedName>
        <fullName evidence="1">Uncharacterized protein</fullName>
    </submittedName>
</protein>